<reference evidence="1" key="1">
    <citation type="journal article" date="2019" name="bioRxiv">
        <title>The Genome of the Zebra Mussel, Dreissena polymorpha: A Resource for Invasive Species Research.</title>
        <authorList>
            <person name="McCartney M.A."/>
            <person name="Auch B."/>
            <person name="Kono T."/>
            <person name="Mallez S."/>
            <person name="Zhang Y."/>
            <person name="Obille A."/>
            <person name="Becker A."/>
            <person name="Abrahante J.E."/>
            <person name="Garbe J."/>
            <person name="Badalamenti J.P."/>
            <person name="Herman A."/>
            <person name="Mangelson H."/>
            <person name="Liachko I."/>
            <person name="Sullivan S."/>
            <person name="Sone E.D."/>
            <person name="Koren S."/>
            <person name="Silverstein K.A.T."/>
            <person name="Beckman K.B."/>
            <person name="Gohl D.M."/>
        </authorList>
    </citation>
    <scope>NUCLEOTIDE SEQUENCE</scope>
    <source>
        <strain evidence="1">Duluth1</strain>
        <tissue evidence="1">Whole animal</tissue>
    </source>
</reference>
<dbReference type="EMBL" id="JAIWYP010000008">
    <property type="protein sequence ID" value="KAH3787434.1"/>
    <property type="molecule type" value="Genomic_DNA"/>
</dbReference>
<gene>
    <name evidence="1" type="ORF">DPMN_165558</name>
</gene>
<reference evidence="1" key="2">
    <citation type="submission" date="2020-11" db="EMBL/GenBank/DDBJ databases">
        <authorList>
            <person name="McCartney M.A."/>
            <person name="Auch B."/>
            <person name="Kono T."/>
            <person name="Mallez S."/>
            <person name="Becker A."/>
            <person name="Gohl D.M."/>
            <person name="Silverstein K.A.T."/>
            <person name="Koren S."/>
            <person name="Bechman K.B."/>
            <person name="Herman A."/>
            <person name="Abrahante J.E."/>
            <person name="Garbe J."/>
        </authorList>
    </citation>
    <scope>NUCLEOTIDE SEQUENCE</scope>
    <source>
        <strain evidence="1">Duluth1</strain>
        <tissue evidence="1">Whole animal</tissue>
    </source>
</reference>
<sequence>MSENSREVLPKATLLLPKLGEAKLKIKERSDFISDSNEDSIRIIRGAKFHVRCSQTLELTSIKHSREFQSLAALKRKELMPYLVVLTLGITAVLEYLKEYEVCSTVNRIVTFSAIGIKINLSR</sequence>
<dbReference type="Proteomes" id="UP000828390">
    <property type="component" value="Unassembled WGS sequence"/>
</dbReference>
<proteinExistence type="predicted"/>
<dbReference type="AlphaFoldDB" id="A0A9D4EV24"/>
<protein>
    <submittedName>
        <fullName evidence="1">Uncharacterized protein</fullName>
    </submittedName>
</protein>
<keyword evidence="2" id="KW-1185">Reference proteome</keyword>
<accession>A0A9D4EV24</accession>
<evidence type="ECO:0000313" key="2">
    <source>
        <dbReference type="Proteomes" id="UP000828390"/>
    </source>
</evidence>
<organism evidence="1 2">
    <name type="scientific">Dreissena polymorpha</name>
    <name type="common">Zebra mussel</name>
    <name type="synonym">Mytilus polymorpha</name>
    <dbReference type="NCBI Taxonomy" id="45954"/>
    <lineage>
        <taxon>Eukaryota</taxon>
        <taxon>Metazoa</taxon>
        <taxon>Spiralia</taxon>
        <taxon>Lophotrochozoa</taxon>
        <taxon>Mollusca</taxon>
        <taxon>Bivalvia</taxon>
        <taxon>Autobranchia</taxon>
        <taxon>Heteroconchia</taxon>
        <taxon>Euheterodonta</taxon>
        <taxon>Imparidentia</taxon>
        <taxon>Neoheterodontei</taxon>
        <taxon>Myida</taxon>
        <taxon>Dreissenoidea</taxon>
        <taxon>Dreissenidae</taxon>
        <taxon>Dreissena</taxon>
    </lineage>
</organism>
<comment type="caution">
    <text evidence="1">The sequence shown here is derived from an EMBL/GenBank/DDBJ whole genome shotgun (WGS) entry which is preliminary data.</text>
</comment>
<evidence type="ECO:0000313" key="1">
    <source>
        <dbReference type="EMBL" id="KAH3787434.1"/>
    </source>
</evidence>
<name>A0A9D4EV24_DREPO</name>